<evidence type="ECO:0000313" key="3">
    <source>
        <dbReference type="EMBL" id="MBN2909932.1"/>
    </source>
</evidence>
<dbReference type="Pfam" id="PF20254">
    <property type="entry name" value="DMFA2_C"/>
    <property type="match status" value="1"/>
</dbReference>
<proteinExistence type="predicted"/>
<evidence type="ECO:0000256" key="1">
    <source>
        <dbReference type="SAM" id="MobiDB-lite"/>
    </source>
</evidence>
<name>A0ABS2WK53_9BACL</name>
<evidence type="ECO:0000259" key="2">
    <source>
        <dbReference type="Pfam" id="PF20254"/>
    </source>
</evidence>
<dbReference type="Proteomes" id="UP001177120">
    <property type="component" value="Unassembled WGS sequence"/>
</dbReference>
<gene>
    <name evidence="3" type="ORF">JQC72_10430</name>
</gene>
<organism evidence="3 4">
    <name type="scientific">Polycladomyces zharkentensis</name>
    <dbReference type="NCBI Taxonomy" id="2807616"/>
    <lineage>
        <taxon>Bacteria</taxon>
        <taxon>Bacillati</taxon>
        <taxon>Bacillota</taxon>
        <taxon>Bacilli</taxon>
        <taxon>Bacillales</taxon>
        <taxon>Thermoactinomycetaceae</taxon>
        <taxon>Polycladomyces</taxon>
    </lineage>
</organism>
<feature type="region of interest" description="Disordered" evidence="1">
    <location>
        <begin position="64"/>
        <end position="90"/>
    </location>
</feature>
<reference evidence="3" key="1">
    <citation type="journal article" date="2024" name="Int. J. Syst. Evol. Microbiol.">
        <title>Polycladomyces zharkentensis sp. nov., a novel thermophilic cellulose- and starch-degrading member of the Bacillota from a geothermal aquifer in Kazakhstan.</title>
        <authorList>
            <person name="Mashzhan A."/>
            <person name="Kistaubayeva A."/>
            <person name="Javier-Lopez R."/>
            <person name="Bissenova U."/>
            <person name="Bissenbay A."/>
            <person name="Birkeland N.K."/>
        </authorList>
    </citation>
    <scope>NUCLEOTIDE SEQUENCE</scope>
    <source>
        <strain evidence="3">ZKZ2T</strain>
    </source>
</reference>
<dbReference type="InterPro" id="IPR046540">
    <property type="entry name" value="DMFA2_C"/>
</dbReference>
<sequence length="513" mass="58376">MNWWNRIAQYSQKQLEQELTRREAIEKLTRLMGMVVGSSTLAPDFLKTLSLFVGQSNHLHLLQGSQSSQVEPSHATSIREENRKPGTNNWKISIPGKHLLQGYASAVSVRPGNWITFYVSSQKPYRMEIYRMGWYGGRGGRLVEKIDGLPAVSQPSTPDPETMDAGWKPTHAIRIPHHWTTGFYLNKLVDEEGRQSYIPFVVRQSVPQADFAVLIATNTYHAYNAWGGKSLYSYNSTEGIQSAKVSFNRPFDDYFGAGQFFKFEYNLIRWLEKKGYSLTYLTDTDVHLGLLEKAQIKALIIAGHSEYWSMQMRNSIETLTDNRINLAVFGANVGYWQVRFEPDKEGRPDRVMVSYKQNADRDPYYYIHPELVTTRFRDKPVLKPEDQVFGIMYCGIPDHTAPMVVADPDHWIYEGTGLRKGDKIPGVVGGEIDRYGGKIPGVQVIAHSPTYCYGKPTYANVVWYPKPGGKAAFATGTFYWSWFLDPFGHTAQAAYNAKVDRMTTNVLERLKQS</sequence>
<evidence type="ECO:0000313" key="4">
    <source>
        <dbReference type="Proteomes" id="UP001177120"/>
    </source>
</evidence>
<keyword evidence="4" id="KW-1185">Reference proteome</keyword>
<dbReference type="RefSeq" id="WP_205495427.1">
    <property type="nucleotide sequence ID" value="NZ_JAFHAP010000009.1"/>
</dbReference>
<accession>A0ABS2WK53</accession>
<comment type="caution">
    <text evidence="3">The sequence shown here is derived from an EMBL/GenBank/DDBJ whole genome shotgun (WGS) entry which is preliminary data.</text>
</comment>
<feature type="domain" description="N,N-dimethylformamidase beta subunit-like C-terminal" evidence="2">
    <location>
        <begin position="126"/>
        <end position="485"/>
    </location>
</feature>
<protein>
    <recommendedName>
        <fullName evidence="2">N,N-dimethylformamidase beta subunit-like C-terminal domain-containing protein</fullName>
    </recommendedName>
</protein>
<dbReference type="EMBL" id="JAFHAP010000009">
    <property type="protein sequence ID" value="MBN2909932.1"/>
    <property type="molecule type" value="Genomic_DNA"/>
</dbReference>
<feature type="compositionally biased region" description="Polar residues" evidence="1">
    <location>
        <begin position="64"/>
        <end position="76"/>
    </location>
</feature>